<reference evidence="8 9" key="1">
    <citation type="submission" date="2010-12" db="EMBL/GenBank/DDBJ databases">
        <authorList>
            <person name="Muzny D."/>
            <person name="Qin X."/>
            <person name="Deng J."/>
            <person name="Jiang H."/>
            <person name="Liu Y."/>
            <person name="Qu J."/>
            <person name="Song X.-Z."/>
            <person name="Zhang L."/>
            <person name="Thornton R."/>
            <person name="Coyle M."/>
            <person name="Francisco L."/>
            <person name="Jackson L."/>
            <person name="Javaid M."/>
            <person name="Korchina V."/>
            <person name="Kovar C."/>
            <person name="Mata R."/>
            <person name="Mathew T."/>
            <person name="Ngo R."/>
            <person name="Nguyen L."/>
            <person name="Nguyen N."/>
            <person name="Okwuonu G."/>
            <person name="Ongeri F."/>
            <person name="Pham C."/>
            <person name="Simmons D."/>
            <person name="Wilczek-Boney K."/>
            <person name="Hale W."/>
            <person name="Jakkamsetti A."/>
            <person name="Pham P."/>
            <person name="Ruth R."/>
            <person name="San Lucas F."/>
            <person name="Warren J."/>
            <person name="Zhang J."/>
            <person name="Zhao Z."/>
            <person name="Zhou C."/>
            <person name="Zhu D."/>
            <person name="Lee S."/>
            <person name="Bess C."/>
            <person name="Blankenburg K."/>
            <person name="Forbes L."/>
            <person name="Fu Q."/>
            <person name="Gubbala S."/>
            <person name="Hirani K."/>
            <person name="Jayaseelan J.C."/>
            <person name="Lara F."/>
            <person name="Munidasa M."/>
            <person name="Palculict T."/>
            <person name="Patil S."/>
            <person name="Pu L.-L."/>
            <person name="Saada N."/>
            <person name="Tang L."/>
            <person name="Weissenberger G."/>
            <person name="Zhu Y."/>
            <person name="Hemphill L."/>
            <person name="Shang Y."/>
            <person name="Youmans B."/>
            <person name="Ayvaz T."/>
            <person name="Ross M."/>
            <person name="Santibanez J."/>
            <person name="Aqrawi P."/>
            <person name="Gross S."/>
            <person name="Joshi V."/>
            <person name="Fowler G."/>
            <person name="Nazareth L."/>
            <person name="Reid J."/>
            <person name="Worley K."/>
            <person name="Petrosino J."/>
            <person name="Highlander S."/>
            <person name="Gibbs R."/>
        </authorList>
    </citation>
    <scope>NUCLEOTIDE SEQUENCE [LARGE SCALE GENOMIC DNA]</scope>
    <source>
        <strain evidence="8 9">DSM 3986</strain>
    </source>
</reference>
<comment type="similarity">
    <text evidence="2">Belongs to the class-V pyridoxal-phosphate-dependent aminotransferase family. Csd subfamily.</text>
</comment>
<evidence type="ECO:0000259" key="7">
    <source>
        <dbReference type="Pfam" id="PF00266"/>
    </source>
</evidence>
<comment type="cofactor">
    <cofactor evidence="1">
        <name>pyridoxal 5'-phosphate</name>
        <dbReference type="ChEBI" id="CHEBI:597326"/>
    </cofactor>
</comment>
<dbReference type="EMBL" id="AEPW01000096">
    <property type="protein sequence ID" value="EFU75610.1"/>
    <property type="molecule type" value="Genomic_DNA"/>
</dbReference>
<dbReference type="EC" id="2.8.1.7" evidence="3"/>
<dbReference type="InterPro" id="IPR015421">
    <property type="entry name" value="PyrdxlP-dep_Trfase_major"/>
</dbReference>
<evidence type="ECO:0000313" key="9">
    <source>
        <dbReference type="Proteomes" id="UP000003434"/>
    </source>
</evidence>
<dbReference type="HOGENOM" id="CLU_003433_2_5_9"/>
<dbReference type="CDD" id="cd06453">
    <property type="entry name" value="SufS_like"/>
    <property type="match status" value="1"/>
</dbReference>
<evidence type="ECO:0000313" key="8">
    <source>
        <dbReference type="EMBL" id="EFU75610.1"/>
    </source>
</evidence>
<gene>
    <name evidence="8" type="primary">sufS</name>
    <name evidence="8" type="ORF">HMPREF0381_2474</name>
</gene>
<evidence type="ECO:0000256" key="4">
    <source>
        <dbReference type="ARBA" id="ARBA00022679"/>
    </source>
</evidence>
<dbReference type="AlphaFoldDB" id="E6LR89"/>
<evidence type="ECO:0000256" key="1">
    <source>
        <dbReference type="ARBA" id="ARBA00001933"/>
    </source>
</evidence>
<dbReference type="InterPro" id="IPR015424">
    <property type="entry name" value="PyrdxlP-dep_Trfase"/>
</dbReference>
<comment type="caution">
    <text evidence="8">The sequence shown here is derived from an EMBL/GenBank/DDBJ whole genome shotgun (WGS) entry which is preliminary data.</text>
</comment>
<protein>
    <recommendedName>
        <fullName evidence="3">cysteine desulfurase</fullName>
        <ecNumber evidence="3">2.8.1.7</ecNumber>
    </recommendedName>
</protein>
<feature type="domain" description="Aminotransferase class V" evidence="7">
    <location>
        <begin position="19"/>
        <end position="390"/>
    </location>
</feature>
<dbReference type="RefSeq" id="WP_008752235.1">
    <property type="nucleotide sequence ID" value="NZ_GL622296.1"/>
</dbReference>
<dbReference type="Gene3D" id="3.40.640.10">
    <property type="entry name" value="Type I PLP-dependent aspartate aminotransferase-like (Major domain)"/>
    <property type="match status" value="1"/>
</dbReference>
<name>E6LR89_9FIRM</name>
<dbReference type="PANTHER" id="PTHR43586:SF8">
    <property type="entry name" value="CYSTEINE DESULFURASE 1, CHLOROPLASTIC"/>
    <property type="match status" value="1"/>
</dbReference>
<dbReference type="GO" id="GO:0031071">
    <property type="term" value="F:cysteine desulfurase activity"/>
    <property type="evidence" value="ECO:0007669"/>
    <property type="project" value="UniProtKB-EC"/>
</dbReference>
<organism evidence="8 9">
    <name type="scientific">Lachnoanaerobaculum saburreum DSM 3986</name>
    <dbReference type="NCBI Taxonomy" id="887325"/>
    <lineage>
        <taxon>Bacteria</taxon>
        <taxon>Bacillati</taxon>
        <taxon>Bacillota</taxon>
        <taxon>Clostridia</taxon>
        <taxon>Lachnospirales</taxon>
        <taxon>Lachnospiraceae</taxon>
        <taxon>Lachnoanaerobaculum</taxon>
    </lineage>
</organism>
<dbReference type="GO" id="GO:0030170">
    <property type="term" value="F:pyridoxal phosphate binding"/>
    <property type="evidence" value="ECO:0007669"/>
    <property type="project" value="InterPro"/>
</dbReference>
<evidence type="ECO:0000256" key="5">
    <source>
        <dbReference type="ARBA" id="ARBA00022898"/>
    </source>
</evidence>
<evidence type="ECO:0000256" key="2">
    <source>
        <dbReference type="ARBA" id="ARBA00010447"/>
    </source>
</evidence>
<dbReference type="PANTHER" id="PTHR43586">
    <property type="entry name" value="CYSTEINE DESULFURASE"/>
    <property type="match status" value="1"/>
</dbReference>
<proteinExistence type="inferred from homology"/>
<dbReference type="Proteomes" id="UP000003434">
    <property type="component" value="Unassembled WGS sequence"/>
</dbReference>
<evidence type="ECO:0000256" key="3">
    <source>
        <dbReference type="ARBA" id="ARBA00012239"/>
    </source>
</evidence>
<dbReference type="Gene3D" id="3.90.1150.10">
    <property type="entry name" value="Aspartate Aminotransferase, domain 1"/>
    <property type="match status" value="1"/>
</dbReference>
<dbReference type="eggNOG" id="COG0520">
    <property type="taxonomic scope" value="Bacteria"/>
</dbReference>
<dbReference type="GO" id="GO:0006534">
    <property type="term" value="P:cysteine metabolic process"/>
    <property type="evidence" value="ECO:0007669"/>
    <property type="project" value="InterPro"/>
</dbReference>
<evidence type="ECO:0000256" key="6">
    <source>
        <dbReference type="ARBA" id="ARBA00050776"/>
    </source>
</evidence>
<dbReference type="InterPro" id="IPR015422">
    <property type="entry name" value="PyrdxlP-dep_Trfase_small"/>
</dbReference>
<sequence>MSKSVYRADFPLLDSSDVIYMDSAATSQRPQVVIDAIDEFYKRHNANPLRGVYKLSVEATQDYENARTKVAKFINASGSEEIIFTRNATESLNLVAYSYGLNNIKAGDEIAVSILEHHSNLLPWQMVARATGAKLVFLDCEEDGEITKAEIDSKINGKTKIVACTQISNVLGIPTPIEYIIEKAHSVGAVAVVDGAQSIPHKKIDVKALDADFFAFSGHKLCGPMGIGVLYGKKELLDAMPPFLSGGEMIEYVSRDTATYAELPHKFEAGTVNAEGAVGLAAAIDYVESIGYDKIEAIERELSAYAIETLSKNKYVRILGSKDPDKHSGIINFVLEGVHPHDVSTILDSKGVAVRAGHHCAQPLLQHLKINATTRASLSFYNTKEEIDALSAALSDIRKEMGYDE</sequence>
<dbReference type="InterPro" id="IPR010970">
    <property type="entry name" value="Cys_dSase_SufS"/>
</dbReference>
<dbReference type="NCBIfam" id="TIGR01979">
    <property type="entry name" value="sufS"/>
    <property type="match status" value="1"/>
</dbReference>
<dbReference type="SUPFAM" id="SSF53383">
    <property type="entry name" value="PLP-dependent transferases"/>
    <property type="match status" value="1"/>
</dbReference>
<comment type="catalytic activity">
    <reaction evidence="6">
        <text>(sulfur carrier)-H + L-cysteine = (sulfur carrier)-SH + L-alanine</text>
        <dbReference type="Rhea" id="RHEA:43892"/>
        <dbReference type="Rhea" id="RHEA-COMP:14737"/>
        <dbReference type="Rhea" id="RHEA-COMP:14739"/>
        <dbReference type="ChEBI" id="CHEBI:29917"/>
        <dbReference type="ChEBI" id="CHEBI:35235"/>
        <dbReference type="ChEBI" id="CHEBI:57972"/>
        <dbReference type="ChEBI" id="CHEBI:64428"/>
        <dbReference type="EC" id="2.8.1.7"/>
    </reaction>
</comment>
<accession>E6LR89</accession>
<keyword evidence="4" id="KW-0808">Transferase</keyword>
<keyword evidence="5" id="KW-0663">Pyridoxal phosphate</keyword>
<dbReference type="InterPro" id="IPR000192">
    <property type="entry name" value="Aminotrans_V_dom"/>
</dbReference>
<dbReference type="Pfam" id="PF00266">
    <property type="entry name" value="Aminotran_5"/>
    <property type="match status" value="1"/>
</dbReference>